<feature type="transmembrane region" description="Helical" evidence="1">
    <location>
        <begin position="111"/>
        <end position="130"/>
    </location>
</feature>
<comment type="caution">
    <text evidence="2">The sequence shown here is derived from an EMBL/GenBank/DDBJ whole genome shotgun (WGS) entry which is preliminary data.</text>
</comment>
<dbReference type="Proteomes" id="UP001359886">
    <property type="component" value="Unassembled WGS sequence"/>
</dbReference>
<proteinExistence type="predicted"/>
<keyword evidence="1" id="KW-1133">Transmembrane helix</keyword>
<sequence>MKQNLLALLSGTLFGIGLALSQMLDPAKVLAFLDFAGAWDPSLAFVMAGAVGVTAVAWWWQDRGRPAHALIRRGGWSGIDTRLIAGSAVFGIGWGLVGFCPGPAISALGLWSFKPLLFVAAMILGMALYAPARATWSTLQFGNARLFDSET</sequence>
<evidence type="ECO:0000256" key="1">
    <source>
        <dbReference type="SAM" id="Phobius"/>
    </source>
</evidence>
<organism evidence="2 3">
    <name type="scientific">Elongatibacter sediminis</name>
    <dbReference type="NCBI Taxonomy" id="3119006"/>
    <lineage>
        <taxon>Bacteria</taxon>
        <taxon>Pseudomonadati</taxon>
        <taxon>Pseudomonadota</taxon>
        <taxon>Gammaproteobacteria</taxon>
        <taxon>Chromatiales</taxon>
        <taxon>Wenzhouxiangellaceae</taxon>
        <taxon>Elongatibacter</taxon>
    </lineage>
</organism>
<dbReference type="EMBL" id="JAZHOG010000015">
    <property type="protein sequence ID" value="MEJ8569552.1"/>
    <property type="molecule type" value="Genomic_DNA"/>
</dbReference>
<evidence type="ECO:0000313" key="3">
    <source>
        <dbReference type="Proteomes" id="UP001359886"/>
    </source>
</evidence>
<protein>
    <submittedName>
        <fullName evidence="2">DUF6691 family protein</fullName>
    </submittedName>
</protein>
<evidence type="ECO:0000313" key="2">
    <source>
        <dbReference type="EMBL" id="MEJ8569552.1"/>
    </source>
</evidence>
<gene>
    <name evidence="2" type="ORF">V3330_18135</name>
</gene>
<reference evidence="2 3" key="1">
    <citation type="submission" date="2024-02" db="EMBL/GenBank/DDBJ databases">
        <title>A novel Wenzhouxiangellaceae bacterium, isolated from coastal sediments.</title>
        <authorList>
            <person name="Du Z.-J."/>
            <person name="Ye Y.-Q."/>
            <person name="Zhang X.-Y."/>
        </authorList>
    </citation>
    <scope>NUCLEOTIDE SEQUENCE [LARGE SCALE GENOMIC DNA]</scope>
    <source>
        <strain evidence="2 3">CH-27</strain>
    </source>
</reference>
<accession>A0AAW9RBN6</accession>
<feature type="transmembrane region" description="Helical" evidence="1">
    <location>
        <begin position="81"/>
        <end position="105"/>
    </location>
</feature>
<dbReference type="AlphaFoldDB" id="A0AAW9RBN6"/>
<dbReference type="Pfam" id="PF20398">
    <property type="entry name" value="DUF6691"/>
    <property type="match status" value="1"/>
</dbReference>
<name>A0AAW9RBN6_9GAMM</name>
<dbReference type="InterPro" id="IPR046513">
    <property type="entry name" value="DUF6691"/>
</dbReference>
<dbReference type="RefSeq" id="WP_354696874.1">
    <property type="nucleotide sequence ID" value="NZ_JAZHOG010000015.1"/>
</dbReference>
<feature type="transmembrane region" description="Helical" evidence="1">
    <location>
        <begin position="41"/>
        <end position="60"/>
    </location>
</feature>
<keyword evidence="1" id="KW-0812">Transmembrane</keyword>
<keyword evidence="1" id="KW-0472">Membrane</keyword>
<keyword evidence="3" id="KW-1185">Reference proteome</keyword>